<feature type="transmembrane region" description="Helical" evidence="1">
    <location>
        <begin position="69"/>
        <end position="90"/>
    </location>
</feature>
<feature type="transmembrane region" description="Helical" evidence="1">
    <location>
        <begin position="102"/>
        <end position="129"/>
    </location>
</feature>
<dbReference type="EMBL" id="CP141059">
    <property type="protein sequence ID" value="WQQ26580.1"/>
    <property type="molecule type" value="Genomic_DNA"/>
</dbReference>
<feature type="domain" description="GAF" evidence="2">
    <location>
        <begin position="310"/>
        <end position="466"/>
    </location>
</feature>
<gene>
    <name evidence="3" type="ORF">SHK19_21820</name>
</gene>
<dbReference type="InterPro" id="IPR029016">
    <property type="entry name" value="GAF-like_dom_sf"/>
</dbReference>
<name>A0ABZ0ZR71_9ACTN</name>
<evidence type="ECO:0000313" key="3">
    <source>
        <dbReference type="EMBL" id="WQQ26580.1"/>
    </source>
</evidence>
<evidence type="ECO:0000259" key="2">
    <source>
        <dbReference type="SMART" id="SM00065"/>
    </source>
</evidence>
<feature type="transmembrane region" description="Helical" evidence="1">
    <location>
        <begin position="245"/>
        <end position="267"/>
    </location>
</feature>
<evidence type="ECO:0000256" key="1">
    <source>
        <dbReference type="SAM" id="Phobius"/>
    </source>
</evidence>
<feature type="transmembrane region" description="Helical" evidence="1">
    <location>
        <begin position="311"/>
        <end position="328"/>
    </location>
</feature>
<feature type="transmembrane region" description="Helical" evidence="1">
    <location>
        <begin position="279"/>
        <end position="299"/>
    </location>
</feature>
<keyword evidence="4" id="KW-1185">Reference proteome</keyword>
<keyword evidence="1" id="KW-0812">Transmembrane</keyword>
<dbReference type="Gene3D" id="3.30.450.40">
    <property type="match status" value="1"/>
</dbReference>
<accession>A0ABZ0ZR71</accession>
<dbReference type="SMART" id="SM00065">
    <property type="entry name" value="GAF"/>
    <property type="match status" value="1"/>
</dbReference>
<dbReference type="InterPro" id="IPR003018">
    <property type="entry name" value="GAF"/>
</dbReference>
<reference evidence="4" key="1">
    <citation type="submission" date="2023-12" db="EMBL/GenBank/DDBJ databases">
        <title>Novel species in genus Nocardioides.</title>
        <authorList>
            <person name="Zhou H."/>
        </authorList>
    </citation>
    <scope>NUCLEOTIDE SEQUENCE [LARGE SCALE GENOMIC DNA]</scope>
    <source>
        <strain evidence="4">HM61</strain>
    </source>
</reference>
<keyword evidence="1" id="KW-1133">Transmembrane helix</keyword>
<dbReference type="SUPFAM" id="SSF55781">
    <property type="entry name" value="GAF domain-like"/>
    <property type="match status" value="1"/>
</dbReference>
<keyword evidence="1" id="KW-0472">Membrane</keyword>
<proteinExistence type="predicted"/>
<feature type="transmembrane region" description="Helical" evidence="1">
    <location>
        <begin position="141"/>
        <end position="160"/>
    </location>
</feature>
<feature type="transmembrane region" description="Helical" evidence="1">
    <location>
        <begin position="41"/>
        <end position="62"/>
    </location>
</feature>
<feature type="transmembrane region" description="Helical" evidence="1">
    <location>
        <begin position="180"/>
        <end position="200"/>
    </location>
</feature>
<evidence type="ECO:0000313" key="4">
    <source>
        <dbReference type="Proteomes" id="UP001327225"/>
    </source>
</evidence>
<feature type="transmembrane region" description="Helical" evidence="1">
    <location>
        <begin position="212"/>
        <end position="233"/>
    </location>
</feature>
<dbReference type="Proteomes" id="UP001327225">
    <property type="component" value="Chromosome"/>
</dbReference>
<protein>
    <recommendedName>
        <fullName evidence="2">GAF domain-containing protein</fullName>
    </recommendedName>
</protein>
<dbReference type="RefSeq" id="WP_322937459.1">
    <property type="nucleotide sequence ID" value="NZ_CP141059.1"/>
</dbReference>
<sequence>MSARLAWVLAGLTLAFVIGDVAVTAAYRPLFSEAAVAEHGFPFTPLAVLGSALMGAVILTRYEGHAVGMLLNLVGVVSAASLLTEAYHLWVLEAGGPGPMGAAAVAGWISSLTSGQVAFAGLTVMFLVAPDGHFLSPRWRWVGGLVLAGLVLCTLVLLSIEPTSFRLRDSDIGAVRGPVFTIGFALIGFGLIAALVSMGVRIRRSAGEERQQLRLIALAVAALVAGLANSLVVQSLNGGRQTWAASLPLFIAYVLLPLAFAVAALRYRLYDIAVVINRTVVLAVGFAFAGIGYTAVVVLVGRLVDTRTGDLWLSLLATAGVAFAFQPLRRGVIRVANRAAYGSRAVPYEALSSFSRQLGDTPSATELLPAVAEAAGRAVAARRTVATLLGVDGAVVDSSSWGGEGRDPATVGHVVPVRSEGSLLGTIQVDVLRARPLRASDERLLAALADQAAVAFRNAALEAQLAEKVAELDRTTRDLAESRSRIVESDVVVRRDLEEAISHRVLPRLVALPEQLRSARVAVASGDPAHGLDALVAGTNEALEALRELTRGVFPTQLARVGIAPTLRTFLARADPAPTLNIVEPVASRRFPDRVETAVYFSSVEATRLGAASIALRAEGDDLVVEIEGLAAREVDLRAVVDRVEATGGSMSTVDGGLELRIPAAEPARTAPV</sequence>
<organism evidence="3 4">
    <name type="scientific">Nocardioides bizhenqiangii</name>
    <dbReference type="NCBI Taxonomy" id="3095076"/>
    <lineage>
        <taxon>Bacteria</taxon>
        <taxon>Bacillati</taxon>
        <taxon>Actinomycetota</taxon>
        <taxon>Actinomycetes</taxon>
        <taxon>Propionibacteriales</taxon>
        <taxon>Nocardioidaceae</taxon>
        <taxon>Nocardioides</taxon>
    </lineage>
</organism>